<sequence>MNTANSVSVCRKRQPVYLLNATTHKLCGTWWHKQINYQHMLRWSQQAKAQSLGFRR</sequence>
<reference evidence="1" key="2">
    <citation type="submission" date="2021-12" db="EMBL/GenBank/DDBJ databases">
        <title>Resequencing data analysis of finger millet.</title>
        <authorList>
            <person name="Hatakeyama M."/>
            <person name="Aluri S."/>
            <person name="Balachadran M.T."/>
            <person name="Sivarajan S.R."/>
            <person name="Poveda L."/>
            <person name="Shimizu-Inatsugi R."/>
            <person name="Schlapbach R."/>
            <person name="Sreeman S.M."/>
            <person name="Shimizu K.K."/>
        </authorList>
    </citation>
    <scope>NUCLEOTIDE SEQUENCE</scope>
</reference>
<keyword evidence="2" id="KW-1185">Reference proteome</keyword>
<name>A0AAV5BK01_ELECO</name>
<organism evidence="1 2">
    <name type="scientific">Eleusine coracana subsp. coracana</name>
    <dbReference type="NCBI Taxonomy" id="191504"/>
    <lineage>
        <taxon>Eukaryota</taxon>
        <taxon>Viridiplantae</taxon>
        <taxon>Streptophyta</taxon>
        <taxon>Embryophyta</taxon>
        <taxon>Tracheophyta</taxon>
        <taxon>Spermatophyta</taxon>
        <taxon>Magnoliopsida</taxon>
        <taxon>Liliopsida</taxon>
        <taxon>Poales</taxon>
        <taxon>Poaceae</taxon>
        <taxon>PACMAD clade</taxon>
        <taxon>Chloridoideae</taxon>
        <taxon>Cynodonteae</taxon>
        <taxon>Eleusininae</taxon>
        <taxon>Eleusine</taxon>
    </lineage>
</organism>
<gene>
    <name evidence="1" type="primary">ga02154</name>
    <name evidence="1" type="ORF">PR202_ga02154</name>
</gene>
<accession>A0AAV5BK01</accession>
<evidence type="ECO:0000313" key="2">
    <source>
        <dbReference type="Proteomes" id="UP001054889"/>
    </source>
</evidence>
<reference evidence="1" key="1">
    <citation type="journal article" date="2018" name="DNA Res.">
        <title>Multiple hybrid de novo genome assembly of finger millet, an orphan allotetraploid crop.</title>
        <authorList>
            <person name="Hatakeyama M."/>
            <person name="Aluri S."/>
            <person name="Balachadran M.T."/>
            <person name="Sivarajan S.R."/>
            <person name="Patrignani A."/>
            <person name="Gruter S."/>
            <person name="Poveda L."/>
            <person name="Shimizu-Inatsugi R."/>
            <person name="Baeten J."/>
            <person name="Francoijs K.J."/>
            <person name="Nataraja K.N."/>
            <person name="Reddy Y.A.N."/>
            <person name="Phadnis S."/>
            <person name="Ravikumar R.L."/>
            <person name="Schlapbach R."/>
            <person name="Sreeman S.M."/>
            <person name="Shimizu K.K."/>
        </authorList>
    </citation>
    <scope>NUCLEOTIDE SEQUENCE</scope>
</reference>
<dbReference type="AlphaFoldDB" id="A0AAV5BK01"/>
<dbReference type="Proteomes" id="UP001054889">
    <property type="component" value="Unassembled WGS sequence"/>
</dbReference>
<comment type="caution">
    <text evidence="1">The sequence shown here is derived from an EMBL/GenBank/DDBJ whole genome shotgun (WGS) entry which is preliminary data.</text>
</comment>
<dbReference type="EMBL" id="BQKI01000001">
    <property type="protein sequence ID" value="GJM86306.1"/>
    <property type="molecule type" value="Genomic_DNA"/>
</dbReference>
<protein>
    <submittedName>
        <fullName evidence="1">Uncharacterized protein</fullName>
    </submittedName>
</protein>
<proteinExistence type="predicted"/>
<evidence type="ECO:0000313" key="1">
    <source>
        <dbReference type="EMBL" id="GJM86306.1"/>
    </source>
</evidence>